<dbReference type="AlphaFoldDB" id="A0A1E8Q4F1"/>
<keyword evidence="4" id="KW-1185">Reference proteome</keyword>
<evidence type="ECO:0000313" key="4">
    <source>
        <dbReference type="Proteomes" id="UP000178953"/>
    </source>
</evidence>
<protein>
    <recommendedName>
        <fullName evidence="5">DUF4190 domain-containing protein</fullName>
    </recommendedName>
</protein>
<evidence type="ECO:0000313" key="3">
    <source>
        <dbReference type="EMBL" id="OFJ53488.1"/>
    </source>
</evidence>
<sequence>MSDPASPQPETTPPHAGAAPAEPATGPIATADEHRPPPQGQPQDGPYSPQGPYPQPPYGYAPAPPRRPSRVPMVAAWVGIVAGVVFIVAIIFGTGFMLGAHSGGGHRGHDGRPDGGEAMLHRQGPPPMFPMGPMLRPGPGFVFPEGPGGQLGPGAPFGPGDGTNPSPSTVPTPGR</sequence>
<dbReference type="Proteomes" id="UP000178953">
    <property type="component" value="Unassembled WGS sequence"/>
</dbReference>
<comment type="caution">
    <text evidence="3">The sequence shown here is derived from an EMBL/GenBank/DDBJ whole genome shotgun (WGS) entry which is preliminary data.</text>
</comment>
<name>A0A1E8Q4F1_9MYCO</name>
<evidence type="ECO:0008006" key="5">
    <source>
        <dbReference type="Google" id="ProtNLM"/>
    </source>
</evidence>
<feature type="compositionally biased region" description="Pro residues" evidence="1">
    <location>
        <begin position="49"/>
        <end position="66"/>
    </location>
</feature>
<feature type="compositionally biased region" description="Gly residues" evidence="1">
    <location>
        <begin position="146"/>
        <end position="161"/>
    </location>
</feature>
<keyword evidence="2" id="KW-1133">Transmembrane helix</keyword>
<dbReference type="RefSeq" id="WP_070353346.1">
    <property type="nucleotide sequence ID" value="NZ_CP043474.1"/>
</dbReference>
<evidence type="ECO:0000256" key="2">
    <source>
        <dbReference type="SAM" id="Phobius"/>
    </source>
</evidence>
<keyword evidence="2" id="KW-0812">Transmembrane</keyword>
<accession>A0A1E8Q4F1</accession>
<feature type="transmembrane region" description="Helical" evidence="2">
    <location>
        <begin position="74"/>
        <end position="98"/>
    </location>
</feature>
<feature type="compositionally biased region" description="Pro residues" evidence="1">
    <location>
        <begin position="1"/>
        <end position="12"/>
    </location>
</feature>
<gene>
    <name evidence="3" type="ORF">BEL07_12090</name>
</gene>
<feature type="region of interest" description="Disordered" evidence="1">
    <location>
        <begin position="137"/>
        <end position="175"/>
    </location>
</feature>
<keyword evidence="2" id="KW-0472">Membrane</keyword>
<dbReference type="EMBL" id="MCHX01000024">
    <property type="protein sequence ID" value="OFJ53488.1"/>
    <property type="molecule type" value="Genomic_DNA"/>
</dbReference>
<organism evidence="3 4">
    <name type="scientific">Mycolicibacterium grossiae</name>
    <dbReference type="NCBI Taxonomy" id="1552759"/>
    <lineage>
        <taxon>Bacteria</taxon>
        <taxon>Bacillati</taxon>
        <taxon>Actinomycetota</taxon>
        <taxon>Actinomycetes</taxon>
        <taxon>Mycobacteriales</taxon>
        <taxon>Mycobacteriaceae</taxon>
        <taxon>Mycolicibacterium</taxon>
    </lineage>
</organism>
<feature type="region of interest" description="Disordered" evidence="1">
    <location>
        <begin position="1"/>
        <end position="66"/>
    </location>
</feature>
<evidence type="ECO:0000256" key="1">
    <source>
        <dbReference type="SAM" id="MobiDB-lite"/>
    </source>
</evidence>
<feature type="compositionally biased region" description="Low complexity" evidence="1">
    <location>
        <begin position="13"/>
        <end position="30"/>
    </location>
</feature>
<proteinExistence type="predicted"/>
<reference evidence="3 4" key="1">
    <citation type="submission" date="2016-09" db="EMBL/GenBank/DDBJ databases">
        <title>genome sequence of Mycobacterium sp. 739 SCH.</title>
        <authorList>
            <person name="Greninger A.L."/>
            <person name="Qin X."/>
            <person name="Jerome K."/>
            <person name="Vora S."/>
            <person name="Quinn K."/>
        </authorList>
    </citation>
    <scope>NUCLEOTIDE SEQUENCE [LARGE SCALE GENOMIC DNA]</scope>
    <source>
        <strain evidence="3 4">SCH</strain>
    </source>
</reference>